<dbReference type="AlphaFoldDB" id="A0A370TTX9"/>
<comment type="caution">
    <text evidence="3">The sequence shown here is derived from an EMBL/GenBank/DDBJ whole genome shotgun (WGS) entry which is preliminary data.</text>
</comment>
<feature type="region of interest" description="Disordered" evidence="1">
    <location>
        <begin position="435"/>
        <end position="454"/>
    </location>
</feature>
<dbReference type="InterPro" id="IPR038946">
    <property type="entry name" value="FBXO47"/>
</dbReference>
<reference evidence="3 4" key="1">
    <citation type="journal article" date="2018" name="IMA Fungus">
        <title>IMA Genome-F 9: Draft genome sequence of Annulohypoxylon stygium, Aspergillus mulundensis, Berkeleyomyces basicola (syn. Thielaviopsis basicola), Ceratocystis smalleyi, two Cercospora beticola strains, Coleophoma cylindrospora, Fusarium fracticaudum, Phialophora cf. hyalina, and Morchella septimelata.</title>
        <authorList>
            <person name="Wingfield B.D."/>
            <person name="Bills G.F."/>
            <person name="Dong Y."/>
            <person name="Huang W."/>
            <person name="Nel W.J."/>
            <person name="Swalarsk-Parry B.S."/>
            <person name="Vaghefi N."/>
            <person name="Wilken P.M."/>
            <person name="An Z."/>
            <person name="de Beer Z.W."/>
            <person name="De Vos L."/>
            <person name="Chen L."/>
            <person name="Duong T.A."/>
            <person name="Gao Y."/>
            <person name="Hammerbacher A."/>
            <person name="Kikkert J.R."/>
            <person name="Li Y."/>
            <person name="Li H."/>
            <person name="Li K."/>
            <person name="Li Q."/>
            <person name="Liu X."/>
            <person name="Ma X."/>
            <person name="Naidoo K."/>
            <person name="Pethybridge S.J."/>
            <person name="Sun J."/>
            <person name="Steenkamp E.T."/>
            <person name="van der Nest M.A."/>
            <person name="van Wyk S."/>
            <person name="Wingfield M.J."/>
            <person name="Xiong C."/>
            <person name="Yue Q."/>
            <person name="Zhang X."/>
        </authorList>
    </citation>
    <scope>NUCLEOTIDE SEQUENCE [LARGE SCALE GENOMIC DNA]</scope>
    <source>
        <strain evidence="3 4">BP 5553</strain>
    </source>
</reference>
<evidence type="ECO:0000313" key="3">
    <source>
        <dbReference type="EMBL" id="RDL38981.1"/>
    </source>
</evidence>
<dbReference type="SUPFAM" id="SSF81383">
    <property type="entry name" value="F-box domain"/>
    <property type="match status" value="1"/>
</dbReference>
<feature type="domain" description="F-box" evidence="2">
    <location>
        <begin position="1"/>
        <end position="47"/>
    </location>
</feature>
<dbReference type="STRING" id="2656787.A0A370TTX9"/>
<dbReference type="Proteomes" id="UP000254866">
    <property type="component" value="Unassembled WGS sequence"/>
</dbReference>
<dbReference type="InterPro" id="IPR036047">
    <property type="entry name" value="F-box-like_dom_sf"/>
</dbReference>
<name>A0A370TTX9_9HELO</name>
<feature type="region of interest" description="Disordered" evidence="1">
    <location>
        <begin position="613"/>
        <end position="649"/>
    </location>
</feature>
<protein>
    <submittedName>
        <fullName evidence="3">F-box protein</fullName>
    </submittedName>
</protein>
<evidence type="ECO:0000313" key="4">
    <source>
        <dbReference type="Proteomes" id="UP000254866"/>
    </source>
</evidence>
<gene>
    <name evidence="3" type="ORF">BP5553_03321</name>
</gene>
<evidence type="ECO:0000256" key="1">
    <source>
        <dbReference type="SAM" id="MobiDB-lite"/>
    </source>
</evidence>
<dbReference type="RefSeq" id="XP_031871637.1">
    <property type="nucleotide sequence ID" value="XM_032011944.1"/>
</dbReference>
<sequence>MFGLHSLPYEVLANVVSNINFDDIFNLAITCKNFGFLIKEESMCRIVMQSKIPYSNEFLVAKSIRGRYARALRRAAKRRNALTEVSPYTVATVGFCDAYIYRKGILCYILDDIVRILDLHNSGHHEIVISIPKLLNRVISDIQDNKKGAFQILHYSDNIISCLYRSLGPDLTSWLIAVNARDQAILLVQELDSIDKIFVRHNEEFLYYGTHSEMDDDGHKKWMIHGYDLRCQKWFPEGIYLPEMAGSEINSTVCFEIHGKYFYALSNQTSFEVEEIDWTSFYHCIRFPLDSPCKELLEKTENKDMWRRQHQEGPLDERWMFLHLYVDETDGELRILESRKEWYLGSSRSQRNYYITDIVWPQSKSDGSDLCSQPDLSDDSCPMFSPADAASTSTSHTTISGPSTISPEPSHHHLPDNSRLPNCQLRRLCRKEDHPNYLEAPPRVPQNTHPGDDGSAKLTFTLAKSRLRTYHTSSSTFLDLVDDPLPTDWTCTQRLRLRAGSRRLGPPLRDQETGLLRHHSDDLPTALEELYRKEDINFWPAAQGPEAATRDEQLDEVYRLLNPPTHLGSVEGTADDRSMVYVTGSTKPQALIFVGFDPAIRLRGVKRWRGLASKGLGEGPHIDGRATGPDAPRADSGGGGVPGSSHSRAYVDLGEKTRTVTIDWKGKGLEGFEADPQGFFPAAEALIDMQWCPDSGTSNSRAHAGRDQKSWIWKETAMYRDIGLGLNFGLEPCHSRSKDEVI</sequence>
<keyword evidence="4" id="KW-1185">Reference proteome</keyword>
<proteinExistence type="predicted"/>
<dbReference type="PANTHER" id="PTHR34098:SF1">
    <property type="entry name" value="F-BOX ONLY PROTEIN 47"/>
    <property type="match status" value="1"/>
</dbReference>
<dbReference type="Pfam" id="PF00646">
    <property type="entry name" value="F-box"/>
    <property type="match status" value="1"/>
</dbReference>
<dbReference type="PROSITE" id="PS50181">
    <property type="entry name" value="FBOX"/>
    <property type="match status" value="1"/>
</dbReference>
<organism evidence="3 4">
    <name type="scientific">Venustampulla echinocandica</name>
    <dbReference type="NCBI Taxonomy" id="2656787"/>
    <lineage>
        <taxon>Eukaryota</taxon>
        <taxon>Fungi</taxon>
        <taxon>Dikarya</taxon>
        <taxon>Ascomycota</taxon>
        <taxon>Pezizomycotina</taxon>
        <taxon>Leotiomycetes</taxon>
        <taxon>Helotiales</taxon>
        <taxon>Pleuroascaceae</taxon>
        <taxon>Venustampulla</taxon>
    </lineage>
</organism>
<dbReference type="PANTHER" id="PTHR34098">
    <property type="entry name" value="F-BOX ONLY PROTEIN 47"/>
    <property type="match status" value="1"/>
</dbReference>
<feature type="compositionally biased region" description="Low complexity" evidence="1">
    <location>
        <begin position="385"/>
        <end position="408"/>
    </location>
</feature>
<dbReference type="EMBL" id="NPIC01000002">
    <property type="protein sequence ID" value="RDL38981.1"/>
    <property type="molecule type" value="Genomic_DNA"/>
</dbReference>
<feature type="region of interest" description="Disordered" evidence="1">
    <location>
        <begin position="381"/>
        <end position="419"/>
    </location>
</feature>
<dbReference type="OrthoDB" id="5359231at2759"/>
<dbReference type="GeneID" id="43596170"/>
<accession>A0A370TTX9</accession>
<dbReference type="InterPro" id="IPR001810">
    <property type="entry name" value="F-box_dom"/>
</dbReference>
<evidence type="ECO:0000259" key="2">
    <source>
        <dbReference type="PROSITE" id="PS50181"/>
    </source>
</evidence>